<comment type="similarity">
    <text evidence="2">Belongs to the NR2C2AP family.</text>
</comment>
<dbReference type="Pfam" id="PF00754">
    <property type="entry name" value="F5_F8_type_C"/>
    <property type="match status" value="1"/>
</dbReference>
<dbReference type="FunFam" id="2.60.120.260:FF:000070">
    <property type="entry name" value="Nuclear receptor 2C2-associated protein"/>
    <property type="match status" value="1"/>
</dbReference>
<evidence type="ECO:0000313" key="6">
    <source>
        <dbReference type="EMBL" id="OXU24930.1"/>
    </source>
</evidence>
<dbReference type="SUPFAM" id="SSF49785">
    <property type="entry name" value="Galactose-binding domain-like"/>
    <property type="match status" value="1"/>
</dbReference>
<protein>
    <recommendedName>
        <fullName evidence="3">Nuclear receptor 2C2-associated protein</fullName>
    </recommendedName>
</protein>
<reference evidence="6 7" key="1">
    <citation type="journal article" date="2017" name="Curr. Biol.">
        <title>The Evolution of Venom by Co-option of Single-Copy Genes.</title>
        <authorList>
            <person name="Martinson E.O."/>
            <person name="Mrinalini"/>
            <person name="Kelkar Y.D."/>
            <person name="Chang C.H."/>
            <person name="Werren J.H."/>
        </authorList>
    </citation>
    <scope>NUCLEOTIDE SEQUENCE [LARGE SCALE GENOMIC DNA]</scope>
    <source>
        <strain evidence="6 7">Alberta</strain>
        <tissue evidence="6">Whole body</tissue>
    </source>
</reference>
<evidence type="ECO:0000259" key="5">
    <source>
        <dbReference type="Pfam" id="PF00754"/>
    </source>
</evidence>
<organism evidence="6 7">
    <name type="scientific">Trichomalopsis sarcophagae</name>
    <dbReference type="NCBI Taxonomy" id="543379"/>
    <lineage>
        <taxon>Eukaryota</taxon>
        <taxon>Metazoa</taxon>
        <taxon>Ecdysozoa</taxon>
        <taxon>Arthropoda</taxon>
        <taxon>Hexapoda</taxon>
        <taxon>Insecta</taxon>
        <taxon>Pterygota</taxon>
        <taxon>Neoptera</taxon>
        <taxon>Endopterygota</taxon>
        <taxon>Hymenoptera</taxon>
        <taxon>Apocrita</taxon>
        <taxon>Proctotrupomorpha</taxon>
        <taxon>Chalcidoidea</taxon>
        <taxon>Pteromalidae</taxon>
        <taxon>Pteromalinae</taxon>
        <taxon>Trichomalopsis</taxon>
    </lineage>
</organism>
<sequence length="137" mass="15482">MTCLLKEQKFECRVSSVLNKNVKSYGKQFMFDDDGETCWNSDSGSPQWVLISFPQEVDLSSIEIQFQGGFAGQKSHVEAGADSKSLEKVQDIYPEDINTTQLFKLNSVTKAKVFKIVFESSTDFFGRIIIYKLSLIS</sequence>
<dbReference type="STRING" id="543379.A0A232F366"/>
<comment type="caution">
    <text evidence="6">The sequence shown here is derived from an EMBL/GenBank/DDBJ whole genome shotgun (WGS) entry which is preliminary data.</text>
</comment>
<evidence type="ECO:0000313" key="7">
    <source>
        <dbReference type="Proteomes" id="UP000215335"/>
    </source>
</evidence>
<comment type="subcellular location">
    <subcellularLocation>
        <location evidence="1">Nucleus</location>
    </subcellularLocation>
</comment>
<dbReference type="EMBL" id="NNAY01001163">
    <property type="protein sequence ID" value="OXU24930.1"/>
    <property type="molecule type" value="Genomic_DNA"/>
</dbReference>
<gene>
    <name evidence="6" type="ORF">TSAR_015952</name>
</gene>
<evidence type="ECO:0000256" key="4">
    <source>
        <dbReference type="ARBA" id="ARBA00023242"/>
    </source>
</evidence>
<dbReference type="Proteomes" id="UP000215335">
    <property type="component" value="Unassembled WGS sequence"/>
</dbReference>
<dbReference type="InterPro" id="IPR008979">
    <property type="entry name" value="Galactose-bd-like_sf"/>
</dbReference>
<evidence type="ECO:0000256" key="3">
    <source>
        <dbReference type="ARBA" id="ARBA00019956"/>
    </source>
</evidence>
<dbReference type="AlphaFoldDB" id="A0A232F366"/>
<dbReference type="InterPro" id="IPR000421">
    <property type="entry name" value="FA58C"/>
</dbReference>
<dbReference type="Gene3D" id="2.60.120.260">
    <property type="entry name" value="Galactose-binding domain-like"/>
    <property type="match status" value="1"/>
</dbReference>
<keyword evidence="7" id="KW-1185">Reference proteome</keyword>
<feature type="domain" description="F5/8 type C" evidence="5">
    <location>
        <begin position="23"/>
        <end position="121"/>
    </location>
</feature>
<evidence type="ECO:0000256" key="1">
    <source>
        <dbReference type="ARBA" id="ARBA00004123"/>
    </source>
</evidence>
<name>A0A232F366_9HYME</name>
<accession>A0A232F366</accession>
<dbReference type="GO" id="GO:0005634">
    <property type="term" value="C:nucleus"/>
    <property type="evidence" value="ECO:0007669"/>
    <property type="project" value="UniProtKB-SubCell"/>
</dbReference>
<evidence type="ECO:0000256" key="2">
    <source>
        <dbReference type="ARBA" id="ARBA00009556"/>
    </source>
</evidence>
<dbReference type="OrthoDB" id="10250488at2759"/>
<keyword evidence="4" id="KW-0539">Nucleus</keyword>
<proteinExistence type="inferred from homology"/>